<accession>A0A9D4CXI6</accession>
<evidence type="ECO:0000313" key="3">
    <source>
        <dbReference type="Proteomes" id="UP000828390"/>
    </source>
</evidence>
<keyword evidence="3" id="KW-1185">Reference proteome</keyword>
<dbReference type="EMBL" id="JAIWYP010000011">
    <property type="protein sequence ID" value="KAH3735137.1"/>
    <property type="molecule type" value="Genomic_DNA"/>
</dbReference>
<sequence>MAHLFLPEVDNYRLLVDPKGQTELLSVSVDSLILDTTSGDITWDYGPTGTIDHFAHLDDEEFWLLFNGTRLAVVVVEAAELVVVVIVEVVEVIEVVVVGVLVVVVVVFESLSLLSAHVHI</sequence>
<evidence type="ECO:0000256" key="1">
    <source>
        <dbReference type="SAM" id="Phobius"/>
    </source>
</evidence>
<protein>
    <submittedName>
        <fullName evidence="2">Uncharacterized protein</fullName>
    </submittedName>
</protein>
<dbReference type="AlphaFoldDB" id="A0A9D4CXI6"/>
<reference evidence="2" key="2">
    <citation type="submission" date="2020-11" db="EMBL/GenBank/DDBJ databases">
        <authorList>
            <person name="McCartney M.A."/>
            <person name="Auch B."/>
            <person name="Kono T."/>
            <person name="Mallez S."/>
            <person name="Becker A."/>
            <person name="Gohl D.M."/>
            <person name="Silverstein K.A.T."/>
            <person name="Koren S."/>
            <person name="Bechman K.B."/>
            <person name="Herman A."/>
            <person name="Abrahante J.E."/>
            <person name="Garbe J."/>
        </authorList>
    </citation>
    <scope>NUCLEOTIDE SEQUENCE</scope>
    <source>
        <strain evidence="2">Duluth1</strain>
        <tissue evidence="2">Whole animal</tissue>
    </source>
</reference>
<dbReference type="Proteomes" id="UP000828390">
    <property type="component" value="Unassembled WGS sequence"/>
</dbReference>
<name>A0A9D4CXI6_DREPO</name>
<organism evidence="2 3">
    <name type="scientific">Dreissena polymorpha</name>
    <name type="common">Zebra mussel</name>
    <name type="synonym">Mytilus polymorpha</name>
    <dbReference type="NCBI Taxonomy" id="45954"/>
    <lineage>
        <taxon>Eukaryota</taxon>
        <taxon>Metazoa</taxon>
        <taxon>Spiralia</taxon>
        <taxon>Lophotrochozoa</taxon>
        <taxon>Mollusca</taxon>
        <taxon>Bivalvia</taxon>
        <taxon>Autobranchia</taxon>
        <taxon>Heteroconchia</taxon>
        <taxon>Euheterodonta</taxon>
        <taxon>Imparidentia</taxon>
        <taxon>Neoheterodontei</taxon>
        <taxon>Myida</taxon>
        <taxon>Dreissenoidea</taxon>
        <taxon>Dreissenidae</taxon>
        <taxon>Dreissena</taxon>
    </lineage>
</organism>
<comment type="caution">
    <text evidence="2">The sequence shown here is derived from an EMBL/GenBank/DDBJ whole genome shotgun (WGS) entry which is preliminary data.</text>
</comment>
<reference evidence="2" key="1">
    <citation type="journal article" date="2019" name="bioRxiv">
        <title>The Genome of the Zebra Mussel, Dreissena polymorpha: A Resource for Invasive Species Research.</title>
        <authorList>
            <person name="McCartney M.A."/>
            <person name="Auch B."/>
            <person name="Kono T."/>
            <person name="Mallez S."/>
            <person name="Zhang Y."/>
            <person name="Obille A."/>
            <person name="Becker A."/>
            <person name="Abrahante J.E."/>
            <person name="Garbe J."/>
            <person name="Badalamenti J.P."/>
            <person name="Herman A."/>
            <person name="Mangelson H."/>
            <person name="Liachko I."/>
            <person name="Sullivan S."/>
            <person name="Sone E.D."/>
            <person name="Koren S."/>
            <person name="Silverstein K.A.T."/>
            <person name="Beckman K.B."/>
            <person name="Gohl D.M."/>
        </authorList>
    </citation>
    <scope>NUCLEOTIDE SEQUENCE</scope>
    <source>
        <strain evidence="2">Duluth1</strain>
        <tissue evidence="2">Whole animal</tissue>
    </source>
</reference>
<keyword evidence="1" id="KW-1133">Transmembrane helix</keyword>
<keyword evidence="1" id="KW-0472">Membrane</keyword>
<proteinExistence type="predicted"/>
<keyword evidence="1" id="KW-0812">Transmembrane</keyword>
<feature type="transmembrane region" description="Helical" evidence="1">
    <location>
        <begin position="96"/>
        <end position="116"/>
    </location>
</feature>
<gene>
    <name evidence="2" type="ORF">DPMN_041599</name>
</gene>
<evidence type="ECO:0000313" key="2">
    <source>
        <dbReference type="EMBL" id="KAH3735137.1"/>
    </source>
</evidence>
<feature type="transmembrane region" description="Helical" evidence="1">
    <location>
        <begin position="71"/>
        <end position="90"/>
    </location>
</feature>